<proteinExistence type="predicted"/>
<evidence type="ECO:0000313" key="2">
    <source>
        <dbReference type="EMBL" id="MBB3326424.1"/>
    </source>
</evidence>
<evidence type="ECO:0000256" key="1">
    <source>
        <dbReference type="SAM" id="MobiDB-lite"/>
    </source>
</evidence>
<dbReference type="AlphaFoldDB" id="A0A7W5JU77"/>
<feature type="compositionally biased region" description="Polar residues" evidence="1">
    <location>
        <begin position="29"/>
        <end position="40"/>
    </location>
</feature>
<gene>
    <name evidence="2" type="ORF">FHX39_001368</name>
</gene>
<dbReference type="RefSeq" id="WP_198423285.1">
    <property type="nucleotide sequence ID" value="NZ_JACHZG010000001.1"/>
</dbReference>
<organism evidence="2 3">
    <name type="scientific">Microlunatus antarcticus</name>
    <dbReference type="NCBI Taxonomy" id="53388"/>
    <lineage>
        <taxon>Bacteria</taxon>
        <taxon>Bacillati</taxon>
        <taxon>Actinomycetota</taxon>
        <taxon>Actinomycetes</taxon>
        <taxon>Propionibacteriales</taxon>
        <taxon>Propionibacteriaceae</taxon>
        <taxon>Microlunatus</taxon>
    </lineage>
</organism>
<reference evidence="2 3" key="1">
    <citation type="submission" date="2020-08" db="EMBL/GenBank/DDBJ databases">
        <title>Sequencing the genomes of 1000 actinobacteria strains.</title>
        <authorList>
            <person name="Klenk H.-P."/>
        </authorList>
    </citation>
    <scope>NUCLEOTIDE SEQUENCE [LARGE SCALE GENOMIC DNA]</scope>
    <source>
        <strain evidence="2 3">DSM 11053</strain>
    </source>
</reference>
<comment type="caution">
    <text evidence="2">The sequence shown here is derived from an EMBL/GenBank/DDBJ whole genome shotgun (WGS) entry which is preliminary data.</text>
</comment>
<dbReference type="Proteomes" id="UP000565572">
    <property type="component" value="Unassembled WGS sequence"/>
</dbReference>
<keyword evidence="3" id="KW-1185">Reference proteome</keyword>
<protein>
    <submittedName>
        <fullName evidence="2">Uncharacterized protein</fullName>
    </submittedName>
</protein>
<dbReference type="EMBL" id="JACHZG010000001">
    <property type="protein sequence ID" value="MBB3326424.1"/>
    <property type="molecule type" value="Genomic_DNA"/>
</dbReference>
<accession>A0A7W5JU77</accession>
<evidence type="ECO:0000313" key="3">
    <source>
        <dbReference type="Proteomes" id="UP000565572"/>
    </source>
</evidence>
<sequence length="76" mass="8071">MSTRRVEIPPLLDGRATSTPIMTLNRSAAQIAKPTQSNGGTADRFGGTTRAAMTKATTPRGRLSKKIQCQLATVTI</sequence>
<feature type="region of interest" description="Disordered" evidence="1">
    <location>
        <begin position="29"/>
        <end position="49"/>
    </location>
</feature>
<name>A0A7W5JU77_9ACTN</name>